<dbReference type="Proteomes" id="UP000196365">
    <property type="component" value="Unassembled WGS sequence"/>
</dbReference>
<feature type="transmembrane region" description="Helical" evidence="1">
    <location>
        <begin position="32"/>
        <end position="55"/>
    </location>
</feature>
<reference evidence="2 3" key="1">
    <citation type="submission" date="2017-02" db="EMBL/GenBank/DDBJ databases">
        <authorList>
            <person name="Peterson S.W."/>
        </authorList>
    </citation>
    <scope>NUCLEOTIDE SEQUENCE [LARGE SCALE GENOMIC DNA]</scope>
    <source>
        <strain evidence="2 3">DSM 15102</strain>
    </source>
</reference>
<accession>A0A1T4M7L5</accession>
<evidence type="ECO:0000313" key="2">
    <source>
        <dbReference type="EMBL" id="SJZ62895.1"/>
    </source>
</evidence>
<name>A0A1T4M7L5_9FIRM</name>
<feature type="transmembrane region" description="Helical" evidence="1">
    <location>
        <begin position="86"/>
        <end position="111"/>
    </location>
</feature>
<keyword evidence="1" id="KW-0472">Membrane</keyword>
<proteinExistence type="predicted"/>
<evidence type="ECO:0000313" key="3">
    <source>
        <dbReference type="Proteomes" id="UP000196365"/>
    </source>
</evidence>
<organism evidence="2 3">
    <name type="scientific">Garciella nitratireducens DSM 15102</name>
    <dbReference type="NCBI Taxonomy" id="1121911"/>
    <lineage>
        <taxon>Bacteria</taxon>
        <taxon>Bacillati</taxon>
        <taxon>Bacillota</taxon>
        <taxon>Clostridia</taxon>
        <taxon>Eubacteriales</taxon>
        <taxon>Eubacteriaceae</taxon>
        <taxon>Garciella</taxon>
    </lineage>
</organism>
<dbReference type="AlphaFoldDB" id="A0A1T4M7L5"/>
<feature type="transmembrane region" description="Helical" evidence="1">
    <location>
        <begin position="62"/>
        <end position="80"/>
    </location>
</feature>
<evidence type="ECO:0000256" key="1">
    <source>
        <dbReference type="SAM" id="Phobius"/>
    </source>
</evidence>
<dbReference type="EMBL" id="FUWV01000006">
    <property type="protein sequence ID" value="SJZ62895.1"/>
    <property type="molecule type" value="Genomic_DNA"/>
</dbReference>
<sequence>MLIFWFVIMLVGVVLGIYFKNSITDILNIKLLTTFITGYFFYSMIATIQMLLSLLLDTNKSFIIIVAMVILSALVTNHFIKYIFVILIGMGLNKAGLTIGIIRTILVIIIII</sequence>
<gene>
    <name evidence="2" type="ORF">SAMN02745973_01222</name>
</gene>
<keyword evidence="1" id="KW-0812">Transmembrane</keyword>
<keyword evidence="1" id="KW-1133">Transmembrane helix</keyword>
<protein>
    <submittedName>
        <fullName evidence="2">Uncharacterized protein</fullName>
    </submittedName>
</protein>
<keyword evidence="3" id="KW-1185">Reference proteome</keyword>